<dbReference type="Pfam" id="PF19799">
    <property type="entry name" value="DUF6282"/>
    <property type="match status" value="1"/>
</dbReference>
<reference evidence="2" key="1">
    <citation type="journal article" date="2019" name="Int. J. Syst. Evol. Microbiol.">
        <title>The Global Catalogue of Microorganisms (GCM) 10K type strain sequencing project: providing services to taxonomists for standard genome sequencing and annotation.</title>
        <authorList>
            <consortium name="The Broad Institute Genomics Platform"/>
            <consortium name="The Broad Institute Genome Sequencing Center for Infectious Disease"/>
            <person name="Wu L."/>
            <person name="Ma J."/>
        </authorList>
    </citation>
    <scope>NUCLEOTIDE SEQUENCE [LARGE SCALE GENOMIC DNA]</scope>
    <source>
        <strain evidence="2">JCM 17975</strain>
    </source>
</reference>
<accession>A0ABP8XA32</accession>
<dbReference type="InterPro" id="IPR016797">
    <property type="entry name" value="UCP021898"/>
</dbReference>
<dbReference type="EMBL" id="BAABHM010000011">
    <property type="protein sequence ID" value="GAA4702578.1"/>
    <property type="molecule type" value="Genomic_DNA"/>
</dbReference>
<name>A0ABP8XA32_9MICO</name>
<comment type="caution">
    <text evidence="1">The sequence shown here is derived from an EMBL/GenBank/DDBJ whole genome shotgun (WGS) entry which is preliminary data.</text>
</comment>
<dbReference type="InterPro" id="IPR046249">
    <property type="entry name" value="DUF6282"/>
</dbReference>
<dbReference type="Gene3D" id="3.20.20.140">
    <property type="entry name" value="Metal-dependent hydrolases"/>
    <property type="match status" value="1"/>
</dbReference>
<sequence>MTDGHTHPEAHPVPSARARELVRGAYDTHVHVAPDVMKRRVDDLELAQRFVDVGQAGFVLKSHYVPTAERAENVRKVVPGADVLGAITLNASVGGLNPVAVEIAARQGARVVWLPTVDCTNQRESRAKAPAGAVPPMWAQIQDDLAERGIMAPAIPVVDDDGPVQALRDVLDLIAEHDLVLATGHLSGSEILQVVRAAAEAGVRRMVVTHPEFTSQRVPVDAQRELAEHGALMERCFTTPHSGKVSWEQFYDHVRRVGPEHSVLSSDLGQPFNPPVEDGLALLADGFLANGFSEEDVHTMAVVNSRRLAVVTEPSGAEPVPADAEGVRA</sequence>
<dbReference type="RefSeq" id="WP_253867477.1">
    <property type="nucleotide sequence ID" value="NZ_BAABHM010000011.1"/>
</dbReference>
<dbReference type="SUPFAM" id="SSF51556">
    <property type="entry name" value="Metallo-dependent hydrolases"/>
    <property type="match status" value="1"/>
</dbReference>
<organism evidence="1 2">
    <name type="scientific">Promicromonospora umidemergens</name>
    <dbReference type="NCBI Taxonomy" id="629679"/>
    <lineage>
        <taxon>Bacteria</taxon>
        <taxon>Bacillati</taxon>
        <taxon>Actinomycetota</taxon>
        <taxon>Actinomycetes</taxon>
        <taxon>Micrococcales</taxon>
        <taxon>Promicromonosporaceae</taxon>
        <taxon>Promicromonospora</taxon>
    </lineage>
</organism>
<evidence type="ECO:0000313" key="2">
    <source>
        <dbReference type="Proteomes" id="UP001500843"/>
    </source>
</evidence>
<protein>
    <submittedName>
        <fullName evidence="1">DUF6282 family protein</fullName>
    </submittedName>
</protein>
<gene>
    <name evidence="1" type="ORF">GCM10023198_24800</name>
</gene>
<dbReference type="Proteomes" id="UP001500843">
    <property type="component" value="Unassembled WGS sequence"/>
</dbReference>
<keyword evidence="2" id="KW-1185">Reference proteome</keyword>
<evidence type="ECO:0000313" key="1">
    <source>
        <dbReference type="EMBL" id="GAA4702578.1"/>
    </source>
</evidence>
<proteinExistence type="predicted"/>
<dbReference type="InterPro" id="IPR032466">
    <property type="entry name" value="Metal_Hydrolase"/>
</dbReference>
<dbReference type="PIRSF" id="PIRSF021898">
    <property type="entry name" value="UCP021898"/>
    <property type="match status" value="1"/>
</dbReference>